<dbReference type="RefSeq" id="WP_234656310.1">
    <property type="nucleotide sequence ID" value="NZ_CP094997.1"/>
</dbReference>
<dbReference type="InterPro" id="IPR027417">
    <property type="entry name" value="P-loop_NTPase"/>
</dbReference>
<evidence type="ECO:0000313" key="1">
    <source>
        <dbReference type="EMBL" id="MCF0063298.1"/>
    </source>
</evidence>
<dbReference type="Proteomes" id="UP001139000">
    <property type="component" value="Unassembled WGS sequence"/>
</dbReference>
<accession>A0A9X1TMA6</accession>
<gene>
    <name evidence="1" type="ORF">LXM26_17445</name>
</gene>
<dbReference type="EMBL" id="JAJTTC010000004">
    <property type="protein sequence ID" value="MCF0063298.1"/>
    <property type="molecule type" value="Genomic_DNA"/>
</dbReference>
<dbReference type="SUPFAM" id="SSF52540">
    <property type="entry name" value="P-loop containing nucleoside triphosphate hydrolases"/>
    <property type="match status" value="1"/>
</dbReference>
<comment type="caution">
    <text evidence="1">The sequence shown here is derived from an EMBL/GenBank/DDBJ whole genome shotgun (WGS) entry which is preliminary data.</text>
</comment>
<name>A0A9X1TMA6_9BACT</name>
<keyword evidence="2" id="KW-1185">Reference proteome</keyword>
<proteinExistence type="predicted"/>
<sequence length="124" mass="14242">MVFSDGKKQNQIFYSPSVASFENKRVGELSFGTQKYFEFLLLAHMEHPFLLLDEPFSMIDPLFHNVIKNIISSKLADKGILLTDHYYNDVWQVTKRNYVLVGGSMLEVETKADLAIHGYLPGRQ</sequence>
<dbReference type="AlphaFoldDB" id="A0A9X1TMA6"/>
<dbReference type="Gene3D" id="3.40.50.300">
    <property type="entry name" value="P-loop containing nucleotide triphosphate hydrolases"/>
    <property type="match status" value="1"/>
</dbReference>
<reference evidence="1" key="1">
    <citation type="submission" date="2021-12" db="EMBL/GenBank/DDBJ databases">
        <title>Novel species in genus Dyadobacter.</title>
        <authorList>
            <person name="Ma C."/>
        </authorList>
    </citation>
    <scope>NUCLEOTIDE SEQUENCE</scope>
    <source>
        <strain evidence="1">LJ419</strain>
    </source>
</reference>
<organism evidence="1 2">
    <name type="scientific">Dyadobacter chenwenxiniae</name>
    <dbReference type="NCBI Taxonomy" id="2906456"/>
    <lineage>
        <taxon>Bacteria</taxon>
        <taxon>Pseudomonadati</taxon>
        <taxon>Bacteroidota</taxon>
        <taxon>Cytophagia</taxon>
        <taxon>Cytophagales</taxon>
        <taxon>Spirosomataceae</taxon>
        <taxon>Dyadobacter</taxon>
    </lineage>
</organism>
<protein>
    <submittedName>
        <fullName evidence="1">Uncharacterized protein</fullName>
    </submittedName>
</protein>
<evidence type="ECO:0000313" key="2">
    <source>
        <dbReference type="Proteomes" id="UP001139000"/>
    </source>
</evidence>